<evidence type="ECO:0000256" key="3">
    <source>
        <dbReference type="ARBA" id="ARBA00022840"/>
    </source>
</evidence>
<dbReference type="PANTHER" id="PTHR42855:SF2">
    <property type="entry name" value="DRUG RESISTANCE ABC TRANSPORTER,ATP-BINDING PROTEIN"/>
    <property type="match status" value="1"/>
</dbReference>
<feature type="domain" description="ABC transporter" evidence="6">
    <location>
        <begin position="2"/>
        <end position="252"/>
    </location>
</feature>
<evidence type="ECO:0000256" key="2">
    <source>
        <dbReference type="ARBA" id="ARBA00022741"/>
    </source>
</evidence>
<dbReference type="InterPro" id="IPR003593">
    <property type="entry name" value="AAA+_ATPase"/>
</dbReference>
<dbReference type="FunFam" id="3.40.50.300:FF:000011">
    <property type="entry name" value="Putative ABC transporter ATP-binding component"/>
    <property type="match status" value="1"/>
</dbReference>
<proteinExistence type="inferred from homology"/>
<evidence type="ECO:0000259" key="6">
    <source>
        <dbReference type="PROSITE" id="PS50893"/>
    </source>
</evidence>
<dbReference type="RefSeq" id="WP_106602063.1">
    <property type="nucleotide sequence ID" value="NZ_PYGK01000004.1"/>
</dbReference>
<protein>
    <recommendedName>
        <fullName evidence="5">Probable ATP-binding protein YbiT</fullName>
    </recommendedName>
</protein>
<dbReference type="InterPro" id="IPR051309">
    <property type="entry name" value="ABCF_ATPase"/>
</dbReference>
<dbReference type="OrthoDB" id="613473at2"/>
<evidence type="ECO:0000256" key="5">
    <source>
        <dbReference type="ARBA" id="ARBA00074044"/>
    </source>
</evidence>
<dbReference type="AlphaFoldDB" id="A0A2P8GD61"/>
<keyword evidence="3" id="KW-0067">ATP-binding</keyword>
<sequence length="548" mass="61744">MISVKNVSLSFGKRVLFDEVNLNFTKGNCYGVIGANGAGKSTFLKILSGEIDPTKGTVEITPGERMSVLKQNHFEFDEVTVLNTVLMGNKKLWEIAHERDQIYAKADFTEEDGMRAGELEAEYGEMGGYTAESDAGVLLGDLGVKEDLHGVQMKELSGNLKVRVLLAQALFGTPDILLLDEPTNHLDVETIGWLENFLADYENIVIVVSHDRHFLDAVCTHVADVDRAKIQIFSGNYTFWYESSQLMARQIADKNKKMEDKRKDLMDFIARFSANASKSKQATSRKKALEKLVIEDIQPSNRKYPGIIFKQQREVGNQILNVEKLEKSVEGNTLFRNVTFTVNKGDKIAFLSKEHVALTTFFEIINGEQAADGGKFEWGTTVTSAYLPNDNAKFFTDQSLNLMDWLRQFVPPHVTDVDEPFLRGFLGKMLFSGDEIMKKTSVLSGGEKVRCMTSRMMLQDPNVVVLDEPTNHLDLESIQSFNESMMNFKGVVLFTTHDHAFMQSVANRIIEITPRGIIDRLMSFDEYLADDRVKALREEMYGEKVAIS</sequence>
<dbReference type="Pfam" id="PF00005">
    <property type="entry name" value="ABC_tran"/>
    <property type="match status" value="2"/>
</dbReference>
<dbReference type="Pfam" id="PF12848">
    <property type="entry name" value="ABC_tran_Xtn"/>
    <property type="match status" value="1"/>
</dbReference>
<feature type="domain" description="ABC transporter" evidence="6">
    <location>
        <begin position="320"/>
        <end position="540"/>
    </location>
</feature>
<dbReference type="InterPro" id="IPR027417">
    <property type="entry name" value="P-loop_NTPase"/>
</dbReference>
<dbReference type="GO" id="GO:0005524">
    <property type="term" value="F:ATP binding"/>
    <property type="evidence" value="ECO:0007669"/>
    <property type="project" value="UniProtKB-KW"/>
</dbReference>
<gene>
    <name evidence="7" type="ORF">CLV42_104133</name>
</gene>
<reference evidence="7 8" key="1">
    <citation type="submission" date="2018-03" db="EMBL/GenBank/DDBJ databases">
        <title>Genomic Encyclopedia of Archaeal and Bacterial Type Strains, Phase II (KMG-II): from individual species to whole genera.</title>
        <authorList>
            <person name="Goeker M."/>
        </authorList>
    </citation>
    <scope>NUCLEOTIDE SEQUENCE [LARGE SCALE GENOMIC DNA]</scope>
    <source>
        <strain evidence="7 8">DSM 18107</strain>
    </source>
</reference>
<dbReference type="SUPFAM" id="SSF52540">
    <property type="entry name" value="P-loop containing nucleoside triphosphate hydrolases"/>
    <property type="match status" value="2"/>
</dbReference>
<dbReference type="PANTHER" id="PTHR42855">
    <property type="entry name" value="ABC TRANSPORTER ATP-BINDING SUBUNIT"/>
    <property type="match status" value="1"/>
</dbReference>
<dbReference type="GO" id="GO:0016887">
    <property type="term" value="F:ATP hydrolysis activity"/>
    <property type="evidence" value="ECO:0007669"/>
    <property type="project" value="InterPro"/>
</dbReference>
<dbReference type="InterPro" id="IPR032781">
    <property type="entry name" value="ABC_tran_Xtn"/>
</dbReference>
<comment type="caution">
    <text evidence="7">The sequence shown here is derived from an EMBL/GenBank/DDBJ whole genome shotgun (WGS) entry which is preliminary data.</text>
</comment>
<evidence type="ECO:0000256" key="4">
    <source>
        <dbReference type="ARBA" id="ARBA00061551"/>
    </source>
</evidence>
<evidence type="ECO:0000313" key="7">
    <source>
        <dbReference type="EMBL" id="PSL31835.1"/>
    </source>
</evidence>
<dbReference type="CDD" id="cd03221">
    <property type="entry name" value="ABCF_EF-3"/>
    <property type="match status" value="2"/>
</dbReference>
<dbReference type="FunFam" id="3.40.50.300:FF:000070">
    <property type="entry name" value="Putative ABC transporter ATP-binding component"/>
    <property type="match status" value="1"/>
</dbReference>
<comment type="similarity">
    <text evidence="4">Belongs to the ABC transporter superfamily. ABCF family. YbiT subfamily.</text>
</comment>
<dbReference type="Gene3D" id="3.40.50.300">
    <property type="entry name" value="P-loop containing nucleotide triphosphate hydrolases"/>
    <property type="match status" value="2"/>
</dbReference>
<keyword evidence="2" id="KW-0547">Nucleotide-binding</keyword>
<dbReference type="EMBL" id="PYGK01000004">
    <property type="protein sequence ID" value="PSL31835.1"/>
    <property type="molecule type" value="Genomic_DNA"/>
</dbReference>
<dbReference type="PROSITE" id="PS50893">
    <property type="entry name" value="ABC_TRANSPORTER_2"/>
    <property type="match status" value="2"/>
</dbReference>
<dbReference type="InterPro" id="IPR003439">
    <property type="entry name" value="ABC_transporter-like_ATP-bd"/>
</dbReference>
<dbReference type="SMART" id="SM00382">
    <property type="entry name" value="AAA"/>
    <property type="match status" value="2"/>
</dbReference>
<name>A0A2P8GD61_9BACT</name>
<organism evidence="7 8">
    <name type="scientific">Chitinophaga ginsengisoli</name>
    <dbReference type="NCBI Taxonomy" id="363837"/>
    <lineage>
        <taxon>Bacteria</taxon>
        <taxon>Pseudomonadati</taxon>
        <taxon>Bacteroidota</taxon>
        <taxon>Chitinophagia</taxon>
        <taxon>Chitinophagales</taxon>
        <taxon>Chitinophagaceae</taxon>
        <taxon>Chitinophaga</taxon>
    </lineage>
</organism>
<accession>A0A2P8GD61</accession>
<dbReference type="Proteomes" id="UP000240978">
    <property type="component" value="Unassembled WGS sequence"/>
</dbReference>
<evidence type="ECO:0000313" key="8">
    <source>
        <dbReference type="Proteomes" id="UP000240978"/>
    </source>
</evidence>
<evidence type="ECO:0000256" key="1">
    <source>
        <dbReference type="ARBA" id="ARBA00022737"/>
    </source>
</evidence>
<keyword evidence="8" id="KW-1185">Reference proteome</keyword>
<keyword evidence="1" id="KW-0677">Repeat</keyword>